<evidence type="ECO:0000313" key="4">
    <source>
        <dbReference type="EMBL" id="MBF4501944.1"/>
    </source>
</evidence>
<comment type="subcellular location">
    <subcellularLocation>
        <location evidence="1">Cell envelope</location>
    </subcellularLocation>
</comment>
<keyword evidence="5" id="KW-1185">Reference proteome</keyword>
<dbReference type="AlphaFoldDB" id="A0A8J7GBM7"/>
<dbReference type="InterPro" id="IPR037250">
    <property type="entry name" value="NEAT_dom_sf"/>
</dbReference>
<keyword evidence="2" id="KW-0732">Signal</keyword>
<evidence type="ECO:0000256" key="1">
    <source>
        <dbReference type="ARBA" id="ARBA00004196"/>
    </source>
</evidence>
<accession>A0A8J7GBM7</accession>
<evidence type="ECO:0000259" key="3">
    <source>
        <dbReference type="Pfam" id="PF05031"/>
    </source>
</evidence>
<dbReference type="GO" id="GO:0030313">
    <property type="term" value="C:cell envelope"/>
    <property type="evidence" value="ECO:0007669"/>
    <property type="project" value="UniProtKB-SubCell"/>
</dbReference>
<dbReference type="InterPro" id="IPR006635">
    <property type="entry name" value="NEAT_dom"/>
</dbReference>
<dbReference type="Proteomes" id="UP000622653">
    <property type="component" value="Unassembled WGS sequence"/>
</dbReference>
<dbReference type="SUPFAM" id="SSF158911">
    <property type="entry name" value="NEAT domain-like"/>
    <property type="match status" value="1"/>
</dbReference>
<name>A0A8J7GBM7_9BACL</name>
<protein>
    <recommendedName>
        <fullName evidence="3">NEAT domain-containing protein</fullName>
    </recommendedName>
</protein>
<dbReference type="RefSeq" id="WP_194563424.1">
    <property type="nucleotide sequence ID" value="NZ_JADKPV010000006.1"/>
</dbReference>
<reference evidence="4" key="1">
    <citation type="submission" date="2020-11" db="EMBL/GenBank/DDBJ databases">
        <title>Multidrug resistant novel bacterium Savagea serpentis sp. nov., isolated from the scats of a vine snake (Ahaetulla nasuta).</title>
        <authorList>
            <person name="Venkata Ramana V."/>
            <person name="Vikas Patil S."/>
            <person name="Yogita Lugani V."/>
        </authorList>
    </citation>
    <scope>NUCLEOTIDE SEQUENCE</scope>
    <source>
        <strain evidence="4">SN6</strain>
    </source>
</reference>
<gene>
    <name evidence="4" type="ORF">IRY55_11265</name>
</gene>
<organism evidence="4 5">
    <name type="scientific">Savagea serpentis</name>
    <dbReference type="NCBI Taxonomy" id="2785297"/>
    <lineage>
        <taxon>Bacteria</taxon>
        <taxon>Bacillati</taxon>
        <taxon>Bacillota</taxon>
        <taxon>Bacilli</taxon>
        <taxon>Bacillales</taxon>
        <taxon>Caryophanaceae</taxon>
        <taxon>Savagea</taxon>
    </lineage>
</organism>
<dbReference type="EMBL" id="JADKPV010000006">
    <property type="protein sequence ID" value="MBF4501944.1"/>
    <property type="molecule type" value="Genomic_DNA"/>
</dbReference>
<sequence>MKVGIEMKDSYITSDLPKFAIDVQPLKETTDEPSIMLQYLSQVAMVERYEEGIGLSLLLQSQDVITGFQVQNEAGEWIEAIDRHVNEEMNRRVELFHLTRLPHTLHVRVQYEVPHEGSTFKGDEPLRLVFDETSIQTLEV</sequence>
<evidence type="ECO:0000313" key="5">
    <source>
        <dbReference type="Proteomes" id="UP000622653"/>
    </source>
</evidence>
<dbReference type="Gene3D" id="2.60.40.1850">
    <property type="match status" value="1"/>
</dbReference>
<comment type="caution">
    <text evidence="4">The sequence shown here is derived from an EMBL/GenBank/DDBJ whole genome shotgun (WGS) entry which is preliminary data.</text>
</comment>
<feature type="domain" description="NEAT" evidence="3">
    <location>
        <begin position="20"/>
        <end position="129"/>
    </location>
</feature>
<proteinExistence type="predicted"/>
<dbReference type="Pfam" id="PF05031">
    <property type="entry name" value="NEAT"/>
    <property type="match status" value="1"/>
</dbReference>
<evidence type="ECO:0000256" key="2">
    <source>
        <dbReference type="ARBA" id="ARBA00022729"/>
    </source>
</evidence>